<evidence type="ECO:0000256" key="8">
    <source>
        <dbReference type="SAM" id="MobiDB-lite"/>
    </source>
</evidence>
<keyword evidence="6 9" id="KW-1133">Transmembrane helix</keyword>
<keyword evidence="11" id="KW-1185">Reference proteome</keyword>
<keyword evidence="5 9" id="KW-0812">Transmembrane</keyword>
<dbReference type="PANTHER" id="PTHR34979:SF1">
    <property type="entry name" value="INNER MEMBRANE PROTEIN YGAZ"/>
    <property type="match status" value="1"/>
</dbReference>
<feature type="region of interest" description="Disordered" evidence="8">
    <location>
        <begin position="1"/>
        <end position="21"/>
    </location>
</feature>
<evidence type="ECO:0000313" key="10">
    <source>
        <dbReference type="EMBL" id="OZI16585.1"/>
    </source>
</evidence>
<dbReference type="RefSeq" id="WP_094797598.1">
    <property type="nucleotide sequence ID" value="NZ_NEVK01000008.1"/>
</dbReference>
<comment type="caution">
    <text evidence="10">The sequence shown here is derived from an EMBL/GenBank/DDBJ whole genome shotgun (WGS) entry which is preliminary data.</text>
</comment>
<protein>
    <submittedName>
        <fullName evidence="10">Branched-chain amino acid ABC transporter permease</fullName>
    </submittedName>
</protein>
<proteinExistence type="inferred from homology"/>
<reference evidence="11" key="1">
    <citation type="submission" date="2017-05" db="EMBL/GenBank/DDBJ databases">
        <title>Complete and WGS of Bordetella genogroups.</title>
        <authorList>
            <person name="Spilker T."/>
            <person name="Lipuma J."/>
        </authorList>
    </citation>
    <scope>NUCLEOTIDE SEQUENCE [LARGE SCALE GENOMIC DNA]</scope>
    <source>
        <strain evidence="11">AU18089</strain>
    </source>
</reference>
<keyword evidence="3" id="KW-0813">Transport</keyword>
<comment type="subcellular location">
    <subcellularLocation>
        <location evidence="1">Cell membrane</location>
        <topology evidence="1">Multi-pass membrane protein</topology>
    </subcellularLocation>
</comment>
<gene>
    <name evidence="10" type="ORF">CAL19_18085</name>
</gene>
<evidence type="ECO:0000313" key="11">
    <source>
        <dbReference type="Proteomes" id="UP000216947"/>
    </source>
</evidence>
<dbReference type="Pfam" id="PF03591">
    <property type="entry name" value="AzlC"/>
    <property type="match status" value="1"/>
</dbReference>
<evidence type="ECO:0000256" key="5">
    <source>
        <dbReference type="ARBA" id="ARBA00022692"/>
    </source>
</evidence>
<dbReference type="Proteomes" id="UP000216947">
    <property type="component" value="Unassembled WGS sequence"/>
</dbReference>
<dbReference type="EMBL" id="NEVK01000008">
    <property type="protein sequence ID" value="OZI16585.1"/>
    <property type="molecule type" value="Genomic_DNA"/>
</dbReference>
<evidence type="ECO:0000256" key="4">
    <source>
        <dbReference type="ARBA" id="ARBA00022475"/>
    </source>
</evidence>
<evidence type="ECO:0000256" key="3">
    <source>
        <dbReference type="ARBA" id="ARBA00022448"/>
    </source>
</evidence>
<comment type="similarity">
    <text evidence="2">Belongs to the AzlC family.</text>
</comment>
<dbReference type="GO" id="GO:0005886">
    <property type="term" value="C:plasma membrane"/>
    <property type="evidence" value="ECO:0007669"/>
    <property type="project" value="UniProtKB-SubCell"/>
</dbReference>
<keyword evidence="7 9" id="KW-0472">Membrane</keyword>
<dbReference type="GO" id="GO:1903785">
    <property type="term" value="P:L-valine transmembrane transport"/>
    <property type="evidence" value="ECO:0007669"/>
    <property type="project" value="TreeGrafter"/>
</dbReference>
<keyword evidence="4" id="KW-1003">Cell membrane</keyword>
<accession>A0A261QUW7</accession>
<evidence type="ECO:0000256" key="6">
    <source>
        <dbReference type="ARBA" id="ARBA00022989"/>
    </source>
</evidence>
<feature type="transmembrane region" description="Helical" evidence="9">
    <location>
        <begin position="161"/>
        <end position="191"/>
    </location>
</feature>
<dbReference type="AlphaFoldDB" id="A0A261QUW7"/>
<evidence type="ECO:0000256" key="2">
    <source>
        <dbReference type="ARBA" id="ARBA00010735"/>
    </source>
</evidence>
<evidence type="ECO:0000256" key="1">
    <source>
        <dbReference type="ARBA" id="ARBA00004651"/>
    </source>
</evidence>
<name>A0A261QUW7_9BORD</name>
<dbReference type="PANTHER" id="PTHR34979">
    <property type="entry name" value="INNER MEMBRANE PROTEIN YGAZ"/>
    <property type="match status" value="1"/>
</dbReference>
<sequence length="267" mass="28000">MKPGPHPQGNTQANAPQASHAQDTLRALQGSAWERCCAGATASLPVLFGVIPFGLVLGAQAARTGLTPVEVPLMTGLNFAGGSEFAALGLWSSPPHVLLIMAVTFLVNSRMLVMSAAMSPFLRHLPKRKVLPALFFMTDAGWAISMADIRQRASLGIAPAFSLAFYMGSALVFYVAWIACTTLGAIVGPLLGPPETYGLDMAFPAVFLVMLRGMWRGARRALPWLASLVAAALACKLLPGAWYVPVGAVTGILAALVLAPKTPAPQP</sequence>
<evidence type="ECO:0000256" key="7">
    <source>
        <dbReference type="ARBA" id="ARBA00023136"/>
    </source>
</evidence>
<feature type="compositionally biased region" description="Polar residues" evidence="8">
    <location>
        <begin position="8"/>
        <end position="21"/>
    </location>
</feature>
<feature type="transmembrane region" description="Helical" evidence="9">
    <location>
        <begin position="36"/>
        <end position="59"/>
    </location>
</feature>
<feature type="transmembrane region" description="Helical" evidence="9">
    <location>
        <begin position="197"/>
        <end position="215"/>
    </location>
</feature>
<dbReference type="InterPro" id="IPR011606">
    <property type="entry name" value="Brnchd-chn_aa_trnsp_permease"/>
</dbReference>
<evidence type="ECO:0000256" key="9">
    <source>
        <dbReference type="SAM" id="Phobius"/>
    </source>
</evidence>
<organism evidence="10 11">
    <name type="scientific">Bordetella genomosp. 7</name>
    <dbReference type="NCBI Taxonomy" id="1416805"/>
    <lineage>
        <taxon>Bacteria</taxon>
        <taxon>Pseudomonadati</taxon>
        <taxon>Pseudomonadota</taxon>
        <taxon>Betaproteobacteria</taxon>
        <taxon>Burkholderiales</taxon>
        <taxon>Alcaligenaceae</taxon>
        <taxon>Bordetella</taxon>
    </lineage>
</organism>